<dbReference type="KEGG" id="laj:A0128_02265"/>
<keyword evidence="1" id="KW-1133">Transmembrane helix</keyword>
<proteinExistence type="predicted"/>
<keyword evidence="1" id="KW-0812">Transmembrane</keyword>
<dbReference type="RefSeq" id="WP_069606044.1">
    <property type="nucleotide sequence ID" value="NZ_CP015217.1"/>
</dbReference>
<dbReference type="OrthoDB" id="320944at2"/>
<keyword evidence="3" id="KW-1185">Reference proteome</keyword>
<reference evidence="2 3" key="1">
    <citation type="submission" date="2016-04" db="EMBL/GenBank/DDBJ databases">
        <title>Complete genome seqeunce of Leptospira alstonii serovar Room22.</title>
        <authorList>
            <person name="Nally J.E."/>
            <person name="Bayles D.O."/>
            <person name="Hurley D."/>
            <person name="Fanning S."/>
            <person name="McMahon B.J."/>
            <person name="Arent Z."/>
        </authorList>
    </citation>
    <scope>NUCLEOTIDE SEQUENCE [LARGE SCALE GENOMIC DNA]</scope>
    <source>
        <strain evidence="2 3">GWTS #1</strain>
    </source>
</reference>
<sequence>MEPSNQANNKLQEQANLMNLALESVVTEDQAVELIQGKIRDAFLLKIRIDIENRSGAVVALVSKYKNDVIEIYSLFSNSSLIRKIRSFEDSAAFALDMVEAAKSEPFDPGLSDSIGRIVYSKLTKAVLETSYPNWERNDASSLVNILENQIKTSLKVNIVRIQADVEYMSSLKFRAKNVFTGIIPAVNRPVEEPSIGQVPESQEKTPVQRQIEQFKRPFGRVVVAKTVLSPVGGIDFDDLSEGDKLLFQLPTGSMDEKAMAKTLGGYDDAGNPKNVVGEFIGIAAGKGEYHIFAKGPSGVLLQAFEERPVRLARLKGKTTASSAPAKVESSSGGSLGMIIVAGVVIVLGLLVFLIMK</sequence>
<feature type="transmembrane region" description="Helical" evidence="1">
    <location>
        <begin position="336"/>
        <end position="356"/>
    </location>
</feature>
<organism evidence="2 3">
    <name type="scientific">Leptospira tipperaryensis</name>
    <dbReference type="NCBI Taxonomy" id="2564040"/>
    <lineage>
        <taxon>Bacteria</taxon>
        <taxon>Pseudomonadati</taxon>
        <taxon>Spirochaetota</taxon>
        <taxon>Spirochaetia</taxon>
        <taxon>Leptospirales</taxon>
        <taxon>Leptospiraceae</taxon>
        <taxon>Leptospira</taxon>
    </lineage>
</organism>
<name>A0A1D7UT44_9LEPT</name>
<evidence type="ECO:0000313" key="3">
    <source>
        <dbReference type="Proteomes" id="UP000094197"/>
    </source>
</evidence>
<dbReference type="Proteomes" id="UP000094197">
    <property type="component" value="Chromosome 1"/>
</dbReference>
<keyword evidence="1" id="KW-0472">Membrane</keyword>
<dbReference type="EMBL" id="CP015217">
    <property type="protein sequence ID" value="AOP32797.1"/>
    <property type="molecule type" value="Genomic_DNA"/>
</dbReference>
<gene>
    <name evidence="2" type="ORF">A0128_02265</name>
</gene>
<evidence type="ECO:0000256" key="1">
    <source>
        <dbReference type="SAM" id="Phobius"/>
    </source>
</evidence>
<dbReference type="AlphaFoldDB" id="A0A1D7UT44"/>
<evidence type="ECO:0000313" key="2">
    <source>
        <dbReference type="EMBL" id="AOP32797.1"/>
    </source>
</evidence>
<accession>A0A1D7UT44</accession>
<dbReference type="NCBIfam" id="NF047678">
    <property type="entry name" value="LIC10486_fam"/>
    <property type="match status" value="1"/>
</dbReference>
<protein>
    <submittedName>
        <fullName evidence="2">Uncharacterized protein</fullName>
    </submittedName>
</protein>